<keyword evidence="1" id="KW-1133">Transmembrane helix</keyword>
<feature type="transmembrane region" description="Helical" evidence="1">
    <location>
        <begin position="133"/>
        <end position="150"/>
    </location>
</feature>
<protein>
    <recommendedName>
        <fullName evidence="3">Glycosyltransferase RgtA/B/C/D-like domain-containing protein</fullName>
    </recommendedName>
</protein>
<keyword evidence="1" id="KW-0812">Transmembrane</keyword>
<feature type="transmembrane region" description="Helical" evidence="1">
    <location>
        <begin position="6"/>
        <end position="26"/>
    </location>
</feature>
<proteinExistence type="predicted"/>
<feature type="non-terminal residue" evidence="2">
    <location>
        <position position="269"/>
    </location>
</feature>
<feature type="transmembrane region" description="Helical" evidence="1">
    <location>
        <begin position="47"/>
        <end position="66"/>
    </location>
</feature>
<dbReference type="AlphaFoldDB" id="X0U7Y9"/>
<feature type="non-terminal residue" evidence="2">
    <location>
        <position position="1"/>
    </location>
</feature>
<feature type="transmembrane region" description="Helical" evidence="1">
    <location>
        <begin position="105"/>
        <end position="126"/>
    </location>
</feature>
<name>X0U7Y9_9ZZZZ</name>
<keyword evidence="1" id="KW-0472">Membrane</keyword>
<evidence type="ECO:0000313" key="2">
    <source>
        <dbReference type="EMBL" id="GAG01919.1"/>
    </source>
</evidence>
<feature type="transmembrane region" description="Helical" evidence="1">
    <location>
        <begin position="185"/>
        <end position="205"/>
    </location>
</feature>
<reference evidence="2" key="1">
    <citation type="journal article" date="2014" name="Front. Microbiol.">
        <title>High frequency of phylogenetically diverse reductive dehalogenase-homologous genes in deep subseafloor sedimentary metagenomes.</title>
        <authorList>
            <person name="Kawai M."/>
            <person name="Futagami T."/>
            <person name="Toyoda A."/>
            <person name="Takaki Y."/>
            <person name="Nishi S."/>
            <person name="Hori S."/>
            <person name="Arai W."/>
            <person name="Tsubouchi T."/>
            <person name="Morono Y."/>
            <person name="Uchiyama I."/>
            <person name="Ito T."/>
            <person name="Fujiyama A."/>
            <person name="Inagaki F."/>
            <person name="Takami H."/>
        </authorList>
    </citation>
    <scope>NUCLEOTIDE SEQUENCE</scope>
    <source>
        <strain evidence="2">Expedition CK06-06</strain>
    </source>
</reference>
<evidence type="ECO:0008006" key="3">
    <source>
        <dbReference type="Google" id="ProtNLM"/>
    </source>
</evidence>
<sequence length="269" mass="28909">FILGLAGVVNSYVAWGFVIAVVLWCSRDTKLIARDTLCRLRRAAGRVTPLGAAGAGLAFFAFLALFNVSQLPPAEFDVLEYHLGLPAEYFRSGGTRPLADNVFSFFPALYEMTALFLMQAASGVLAGAMLTKVLNVFLYMALAAAVAAAARRLWGRGAALGGALIFFSLHIGFEITYKSYVENLLAFYAILAIVALVFALKSFLLDRRWLFLSAVSAGFAMGVKYTGVPFVLLPAVLVIAWVGVRRRLGVKQALARAFVYAAIASACAS</sequence>
<comment type="caution">
    <text evidence="2">The sequence shown here is derived from an EMBL/GenBank/DDBJ whole genome shotgun (WGS) entry which is preliminary data.</text>
</comment>
<feature type="transmembrane region" description="Helical" evidence="1">
    <location>
        <begin position="156"/>
        <end position="173"/>
    </location>
</feature>
<accession>X0U7Y9</accession>
<feature type="transmembrane region" description="Helical" evidence="1">
    <location>
        <begin position="225"/>
        <end position="244"/>
    </location>
</feature>
<dbReference type="EMBL" id="BARS01023918">
    <property type="protein sequence ID" value="GAG01919.1"/>
    <property type="molecule type" value="Genomic_DNA"/>
</dbReference>
<gene>
    <name evidence="2" type="ORF">S01H1_38042</name>
</gene>
<evidence type="ECO:0000256" key="1">
    <source>
        <dbReference type="SAM" id="Phobius"/>
    </source>
</evidence>
<organism evidence="2">
    <name type="scientific">marine sediment metagenome</name>
    <dbReference type="NCBI Taxonomy" id="412755"/>
    <lineage>
        <taxon>unclassified sequences</taxon>
        <taxon>metagenomes</taxon>
        <taxon>ecological metagenomes</taxon>
    </lineage>
</organism>